<reference evidence="9" key="1">
    <citation type="submission" date="2022-07" db="EMBL/GenBank/DDBJ databases">
        <title>Taxonomy of Novel Oxalotrophic and Methylotrophic Bacteria.</title>
        <authorList>
            <person name="Sahin N."/>
            <person name="Tani A."/>
        </authorList>
    </citation>
    <scope>NUCLEOTIDE SEQUENCE</scope>
    <source>
        <strain evidence="9">AM327</strain>
    </source>
</reference>
<dbReference type="SUPFAM" id="SSF48317">
    <property type="entry name" value="Acid phosphatase/Vanadium-dependent haloperoxidase"/>
    <property type="match status" value="1"/>
</dbReference>
<dbReference type="GO" id="GO:0016787">
    <property type="term" value="F:hydrolase activity"/>
    <property type="evidence" value="ECO:0007669"/>
    <property type="project" value="UniProtKB-KW"/>
</dbReference>
<evidence type="ECO:0000313" key="10">
    <source>
        <dbReference type="Proteomes" id="UP001143545"/>
    </source>
</evidence>
<feature type="transmembrane region" description="Helical" evidence="7">
    <location>
        <begin position="134"/>
        <end position="155"/>
    </location>
</feature>
<evidence type="ECO:0000256" key="5">
    <source>
        <dbReference type="ARBA" id="ARBA00022989"/>
    </source>
</evidence>
<evidence type="ECO:0000256" key="6">
    <source>
        <dbReference type="ARBA" id="ARBA00023136"/>
    </source>
</evidence>
<feature type="transmembrane region" description="Helical" evidence="7">
    <location>
        <begin position="107"/>
        <end position="127"/>
    </location>
</feature>
<sequence>MEELIKLDHQLFLYLNGLGSETYDGFWMFITNKWGAIPLYIILLVLCFWKLGWKKTLLVLGMVGLLIAGADQLANVFKYGFKRLRPCYTLNITDQMRLVKDWCGGQYSYFSAHSSNSFAVALFFGMLFKPYFKWLLPVLIVWSLAVGYSRIYIGVHFPGDVLTGFFFGAIIALLVFKLYKVLVVKFRLE</sequence>
<accession>A0A9W6B5W0</accession>
<keyword evidence="6 7" id="KW-0472">Membrane</keyword>
<dbReference type="Pfam" id="PF01569">
    <property type="entry name" value="PAP2"/>
    <property type="match status" value="1"/>
</dbReference>
<protein>
    <submittedName>
        <fullName evidence="9">Phosphatase PAP2 family protein</fullName>
    </submittedName>
</protein>
<dbReference type="Gene3D" id="1.20.144.10">
    <property type="entry name" value="Phosphatidic acid phosphatase type 2/haloperoxidase"/>
    <property type="match status" value="1"/>
</dbReference>
<feature type="transmembrane region" description="Helical" evidence="7">
    <location>
        <begin position="26"/>
        <end position="49"/>
    </location>
</feature>
<dbReference type="InterPro" id="IPR036938">
    <property type="entry name" value="PAP2/HPO_sf"/>
</dbReference>
<evidence type="ECO:0000256" key="2">
    <source>
        <dbReference type="ARBA" id="ARBA00022475"/>
    </source>
</evidence>
<dbReference type="PANTHER" id="PTHR14969:SF62">
    <property type="entry name" value="DECAPRENYLPHOSPHORYL-5-PHOSPHORIBOSE PHOSPHATASE RV3807C-RELATED"/>
    <property type="match status" value="1"/>
</dbReference>
<dbReference type="PANTHER" id="PTHR14969">
    <property type="entry name" value="SPHINGOSINE-1-PHOSPHATE PHOSPHOHYDROLASE"/>
    <property type="match status" value="1"/>
</dbReference>
<dbReference type="Proteomes" id="UP001143545">
    <property type="component" value="Unassembled WGS sequence"/>
</dbReference>
<dbReference type="GO" id="GO:0005886">
    <property type="term" value="C:plasma membrane"/>
    <property type="evidence" value="ECO:0007669"/>
    <property type="project" value="UniProtKB-SubCell"/>
</dbReference>
<dbReference type="AlphaFoldDB" id="A0A9W6B5W0"/>
<keyword evidence="4" id="KW-0378">Hydrolase</keyword>
<evidence type="ECO:0000259" key="8">
    <source>
        <dbReference type="SMART" id="SM00014"/>
    </source>
</evidence>
<comment type="caution">
    <text evidence="9">The sequence shown here is derived from an EMBL/GenBank/DDBJ whole genome shotgun (WGS) entry which is preliminary data.</text>
</comment>
<keyword evidence="2" id="KW-1003">Cell membrane</keyword>
<feature type="domain" description="Phosphatidic acid phosphatase type 2/haloperoxidase" evidence="8">
    <location>
        <begin position="60"/>
        <end position="176"/>
    </location>
</feature>
<evidence type="ECO:0000256" key="3">
    <source>
        <dbReference type="ARBA" id="ARBA00022692"/>
    </source>
</evidence>
<evidence type="ECO:0000313" key="9">
    <source>
        <dbReference type="EMBL" id="GLB53214.1"/>
    </source>
</evidence>
<evidence type="ECO:0000256" key="7">
    <source>
        <dbReference type="SAM" id="Phobius"/>
    </source>
</evidence>
<feature type="transmembrane region" description="Helical" evidence="7">
    <location>
        <begin position="56"/>
        <end position="74"/>
    </location>
</feature>
<dbReference type="EMBL" id="BRVP01000015">
    <property type="protein sequence ID" value="GLB53214.1"/>
    <property type="molecule type" value="Genomic_DNA"/>
</dbReference>
<dbReference type="SMART" id="SM00014">
    <property type="entry name" value="acidPPc"/>
    <property type="match status" value="1"/>
</dbReference>
<name>A0A9W6B5W0_9FLAO</name>
<proteinExistence type="predicted"/>
<evidence type="ECO:0000256" key="1">
    <source>
        <dbReference type="ARBA" id="ARBA00004651"/>
    </source>
</evidence>
<comment type="subcellular location">
    <subcellularLocation>
        <location evidence="1">Cell membrane</location>
        <topology evidence="1">Multi-pass membrane protein</topology>
    </subcellularLocation>
</comment>
<organism evidence="9 10">
    <name type="scientific">Neptunitalea chrysea</name>
    <dbReference type="NCBI Taxonomy" id="1647581"/>
    <lineage>
        <taxon>Bacteria</taxon>
        <taxon>Pseudomonadati</taxon>
        <taxon>Bacteroidota</taxon>
        <taxon>Flavobacteriia</taxon>
        <taxon>Flavobacteriales</taxon>
        <taxon>Flavobacteriaceae</taxon>
        <taxon>Neptunitalea</taxon>
    </lineage>
</organism>
<dbReference type="RefSeq" id="WP_281754968.1">
    <property type="nucleotide sequence ID" value="NZ_BRVP01000015.1"/>
</dbReference>
<feature type="transmembrane region" description="Helical" evidence="7">
    <location>
        <begin position="161"/>
        <end position="179"/>
    </location>
</feature>
<dbReference type="InterPro" id="IPR000326">
    <property type="entry name" value="PAP2/HPO"/>
</dbReference>
<keyword evidence="3 7" id="KW-0812">Transmembrane</keyword>
<evidence type="ECO:0000256" key="4">
    <source>
        <dbReference type="ARBA" id="ARBA00022801"/>
    </source>
</evidence>
<keyword evidence="5 7" id="KW-1133">Transmembrane helix</keyword>
<keyword evidence="10" id="KW-1185">Reference proteome</keyword>
<gene>
    <name evidence="9" type="ORF">NBRC110019_22540</name>
</gene>